<keyword evidence="4" id="KW-1185">Reference proteome</keyword>
<dbReference type="Gene3D" id="2.180.10.10">
    <property type="entry name" value="RHS repeat-associated core"/>
    <property type="match status" value="1"/>
</dbReference>
<dbReference type="RefSeq" id="WP_264846249.1">
    <property type="nucleotide sequence ID" value="NZ_BPMA01000018.1"/>
</dbReference>
<evidence type="ECO:0000313" key="4">
    <source>
        <dbReference type="Proteomes" id="UP001208692"/>
    </source>
</evidence>
<evidence type="ECO:0000313" key="1">
    <source>
        <dbReference type="EMBL" id="GJM49768.1"/>
    </source>
</evidence>
<gene>
    <name evidence="1" type="ORF">RCZ15_07430</name>
    <name evidence="2" type="ORF">RCZ16_11500</name>
</gene>
<name>A0AAV5AR25_9FLAO</name>
<dbReference type="AlphaFoldDB" id="A0AAV5AR25"/>
<protein>
    <recommendedName>
        <fullName evidence="5">Sugar-binding protein</fullName>
    </recommendedName>
</protein>
<evidence type="ECO:0000313" key="3">
    <source>
        <dbReference type="Proteomes" id="UP001207736"/>
    </source>
</evidence>
<evidence type="ECO:0000313" key="2">
    <source>
        <dbReference type="EMBL" id="GJM52833.1"/>
    </source>
</evidence>
<dbReference type="EMBL" id="BQKB01000018">
    <property type="protein sequence ID" value="GJM52833.1"/>
    <property type="molecule type" value="Genomic_DNA"/>
</dbReference>
<dbReference type="Proteomes" id="UP001207736">
    <property type="component" value="Unassembled WGS sequence"/>
</dbReference>
<proteinExistence type="predicted"/>
<dbReference type="Proteomes" id="UP001208692">
    <property type="component" value="Unassembled WGS sequence"/>
</dbReference>
<sequence length="303" mass="36377">MKKIIVLLLLVSYFIGFSQEKTDWEKEKLNGNVRSVRECSYHVILVDEHVQQGAIDPFMPNIFTEFDPGGKYLLKEKYDKNNQRIEKWTYVYPQNLKMTEIKVTNKEGKVFLSIISAFDDKGNLKDIRFYNENNQITRNVVYKYDKKNRKIEHRVVDKGVLNERFTYKYNSKNEIVEQHSYFANGQIAQKWIMEHDKNQHRTKVSEFNHKNQLNKVTYNTYDTQKNLINQQEVDENENLQSEETIAYDTYNNEVERTRNASKEGTLHRKIEYTYDIQGNWTKKIHYLNQKPIKITQRELIYFP</sequence>
<reference evidence="1 4" key="1">
    <citation type="submission" date="2021-11" db="EMBL/GenBank/DDBJ databases">
        <title>Draft genome sequence of Capnocytophaga sp. strain KC07075 isolated from cat oral cavity.</title>
        <authorList>
            <person name="Suzuki M."/>
            <person name="Imaoka K."/>
            <person name="Kimura M."/>
            <person name="Morikawa S."/>
            <person name="Maeda K."/>
        </authorList>
    </citation>
    <scope>NUCLEOTIDE SEQUENCE</scope>
    <source>
        <strain evidence="1">KC07075</strain>
        <strain evidence="2 4">KC07079</strain>
    </source>
</reference>
<comment type="caution">
    <text evidence="1">The sequence shown here is derived from an EMBL/GenBank/DDBJ whole genome shotgun (WGS) entry which is preliminary data.</text>
</comment>
<dbReference type="EMBL" id="BQKA01000012">
    <property type="protein sequence ID" value="GJM49768.1"/>
    <property type="molecule type" value="Genomic_DNA"/>
</dbReference>
<evidence type="ECO:0008006" key="5">
    <source>
        <dbReference type="Google" id="ProtNLM"/>
    </source>
</evidence>
<organism evidence="1 3">
    <name type="scientific">Capnocytophaga catalasegens</name>
    <dbReference type="NCBI Taxonomy" id="1004260"/>
    <lineage>
        <taxon>Bacteria</taxon>
        <taxon>Pseudomonadati</taxon>
        <taxon>Bacteroidota</taxon>
        <taxon>Flavobacteriia</taxon>
        <taxon>Flavobacteriales</taxon>
        <taxon>Flavobacteriaceae</taxon>
        <taxon>Capnocytophaga</taxon>
    </lineage>
</organism>
<accession>A0AAV5AR25</accession>